<feature type="compositionally biased region" description="Low complexity" evidence="1">
    <location>
        <begin position="118"/>
        <end position="130"/>
    </location>
</feature>
<comment type="caution">
    <text evidence="2">The sequence shown here is derived from an EMBL/GenBank/DDBJ whole genome shotgun (WGS) entry which is preliminary data.</text>
</comment>
<evidence type="ECO:0000313" key="2">
    <source>
        <dbReference type="EMBL" id="PHJ15193.1"/>
    </source>
</evidence>
<sequence length="262" mass="28385">MARPPPFSFSSSSSLPNFACPDSSEPQVIIDCDSSYEELVVRQNVPSGRRDGLSGTPDPPSSAAVHDHLPRDVTRPVARPASSCSSSSSSSFSQASTSRYLPSPSGEDDGEHEDDETTTSSSSAPDSDTSAVRRSDRLARQPKPQYTLSSTSSNLSIFFGFKSSVAGAGTALAHKTSTKRRRVGRKRKLPAVLTPKDAQIDENIDPRKAEHPPPDQPFLFLWGSSQKDVRPEPDWLPRVGQTRMRKGRRLSGCVKHAIVLAL</sequence>
<name>A0A2C6KFN7_9APIC</name>
<accession>A0A2C6KFN7</accession>
<dbReference type="VEuPathDB" id="ToxoDB:CSUI_010996"/>
<dbReference type="Proteomes" id="UP000221165">
    <property type="component" value="Unassembled WGS sequence"/>
</dbReference>
<organism evidence="2 3">
    <name type="scientific">Cystoisospora suis</name>
    <dbReference type="NCBI Taxonomy" id="483139"/>
    <lineage>
        <taxon>Eukaryota</taxon>
        <taxon>Sar</taxon>
        <taxon>Alveolata</taxon>
        <taxon>Apicomplexa</taxon>
        <taxon>Conoidasida</taxon>
        <taxon>Coccidia</taxon>
        <taxon>Eucoccidiorida</taxon>
        <taxon>Eimeriorina</taxon>
        <taxon>Sarcocystidae</taxon>
        <taxon>Cystoisospora</taxon>
    </lineage>
</organism>
<feature type="region of interest" description="Disordered" evidence="1">
    <location>
        <begin position="41"/>
        <end position="149"/>
    </location>
</feature>
<dbReference type="AlphaFoldDB" id="A0A2C6KFN7"/>
<feature type="compositionally biased region" description="Basic and acidic residues" evidence="1">
    <location>
        <begin position="65"/>
        <end position="74"/>
    </location>
</feature>
<gene>
    <name evidence="2" type="ORF">CSUI_010996</name>
</gene>
<feature type="compositionally biased region" description="Acidic residues" evidence="1">
    <location>
        <begin position="106"/>
        <end position="117"/>
    </location>
</feature>
<evidence type="ECO:0000256" key="1">
    <source>
        <dbReference type="SAM" id="MobiDB-lite"/>
    </source>
</evidence>
<feature type="region of interest" description="Disordered" evidence="1">
    <location>
        <begin position="1"/>
        <end position="26"/>
    </location>
</feature>
<feature type="compositionally biased region" description="Low complexity" evidence="1">
    <location>
        <begin position="82"/>
        <end position="98"/>
    </location>
</feature>
<keyword evidence="3" id="KW-1185">Reference proteome</keyword>
<dbReference type="EMBL" id="MIGC01009185">
    <property type="protein sequence ID" value="PHJ15193.1"/>
    <property type="molecule type" value="Genomic_DNA"/>
</dbReference>
<protein>
    <submittedName>
        <fullName evidence="2">Uncharacterized protein</fullName>
    </submittedName>
</protein>
<dbReference type="GeneID" id="94434308"/>
<proteinExistence type="predicted"/>
<reference evidence="2 3" key="1">
    <citation type="journal article" date="2017" name="Int. J. Parasitol.">
        <title>The genome of the protozoan parasite Cystoisospora suis and a reverse vaccinology approach to identify vaccine candidates.</title>
        <authorList>
            <person name="Palmieri N."/>
            <person name="Shrestha A."/>
            <person name="Ruttkowski B."/>
            <person name="Beck T."/>
            <person name="Vogl C."/>
            <person name="Tomley F."/>
            <person name="Blake D.P."/>
            <person name="Joachim A."/>
        </authorList>
    </citation>
    <scope>NUCLEOTIDE SEQUENCE [LARGE SCALE GENOMIC DNA]</scope>
    <source>
        <strain evidence="2 3">Wien I</strain>
    </source>
</reference>
<dbReference type="RefSeq" id="XP_067916927.1">
    <property type="nucleotide sequence ID" value="XM_068071097.1"/>
</dbReference>
<evidence type="ECO:0000313" key="3">
    <source>
        <dbReference type="Proteomes" id="UP000221165"/>
    </source>
</evidence>